<dbReference type="AlphaFoldDB" id="C5LF74"/>
<dbReference type="RefSeq" id="XP_002772773.1">
    <property type="nucleotide sequence ID" value="XM_002772727.1"/>
</dbReference>
<dbReference type="SUPFAM" id="SSF56235">
    <property type="entry name" value="N-terminal nucleophile aminohydrolases (Ntn hydrolases)"/>
    <property type="match status" value="1"/>
</dbReference>
<protein>
    <submittedName>
        <fullName evidence="1">Proteasome subunit beta type, putative</fullName>
    </submittedName>
</protein>
<gene>
    <name evidence="1" type="ORF">Pmar_PMAR019623</name>
</gene>
<dbReference type="GeneID" id="9037642"/>
<keyword evidence="2" id="KW-1185">Reference proteome</keyword>
<evidence type="ECO:0000313" key="2">
    <source>
        <dbReference type="Proteomes" id="UP000007800"/>
    </source>
</evidence>
<dbReference type="Proteomes" id="UP000007800">
    <property type="component" value="Unassembled WGS sequence"/>
</dbReference>
<dbReference type="InterPro" id="IPR001353">
    <property type="entry name" value="Proteasome_sua/b"/>
</dbReference>
<proteinExistence type="predicted"/>
<keyword evidence="1" id="KW-0647">Proteasome</keyword>
<organism evidence="2">
    <name type="scientific">Perkinsus marinus (strain ATCC 50983 / TXsc)</name>
    <dbReference type="NCBI Taxonomy" id="423536"/>
    <lineage>
        <taxon>Eukaryota</taxon>
        <taxon>Sar</taxon>
        <taxon>Alveolata</taxon>
        <taxon>Perkinsozoa</taxon>
        <taxon>Perkinsea</taxon>
        <taxon>Perkinsida</taxon>
        <taxon>Perkinsidae</taxon>
        <taxon>Perkinsus</taxon>
    </lineage>
</organism>
<accession>C5LF74</accession>
<sequence>MILHLECVMQFSSFSCKDRAISSTPAQFLSIPGTESTAPDFIVSGTATEQLMGVAESFWREGMGPEELAEVLGQSLLSGIDRDCLSGWGGMVYILTDKELITKTLKGRMD</sequence>
<dbReference type="InParanoid" id="C5LF74"/>
<name>C5LF74_PERM5</name>
<dbReference type="Gene3D" id="3.60.20.10">
    <property type="entry name" value="Glutamine Phosphoribosylpyrophosphate, subunit 1, domain 1"/>
    <property type="match status" value="1"/>
</dbReference>
<evidence type="ECO:0000313" key="1">
    <source>
        <dbReference type="EMBL" id="EER04589.1"/>
    </source>
</evidence>
<dbReference type="GO" id="GO:0051603">
    <property type="term" value="P:proteolysis involved in protein catabolic process"/>
    <property type="evidence" value="ECO:0007669"/>
    <property type="project" value="InterPro"/>
</dbReference>
<dbReference type="OrthoDB" id="204949at2759"/>
<dbReference type="MEROPS" id="T01.P02"/>
<dbReference type="GO" id="GO:0005839">
    <property type="term" value="C:proteasome core complex"/>
    <property type="evidence" value="ECO:0007669"/>
    <property type="project" value="InterPro"/>
</dbReference>
<dbReference type="InterPro" id="IPR029055">
    <property type="entry name" value="Ntn_hydrolases_N"/>
</dbReference>
<reference evidence="1 2" key="1">
    <citation type="submission" date="2008-07" db="EMBL/GenBank/DDBJ databases">
        <authorList>
            <person name="El-Sayed N."/>
            <person name="Caler E."/>
            <person name="Inman J."/>
            <person name="Amedeo P."/>
            <person name="Hass B."/>
            <person name="Wortman J."/>
        </authorList>
    </citation>
    <scope>NUCLEOTIDE SEQUENCE [LARGE SCALE GENOMIC DNA]</scope>
    <source>
        <strain evidence="2">ATCC 50983 / TXsc</strain>
    </source>
</reference>
<dbReference type="EMBL" id="GG681416">
    <property type="protein sequence ID" value="EER04589.1"/>
    <property type="molecule type" value="Genomic_DNA"/>
</dbReference>
<dbReference type="Pfam" id="PF00227">
    <property type="entry name" value="Proteasome"/>
    <property type="match status" value="1"/>
</dbReference>